<proteinExistence type="inferred from homology"/>
<comment type="subcellular location">
    <subcellularLocation>
        <location evidence="1">Cell membrane</location>
        <topology evidence="1">Multi-pass membrane protein</topology>
    </subcellularLocation>
</comment>
<dbReference type="InterPro" id="IPR003370">
    <property type="entry name" value="Chromate_transpt"/>
</dbReference>
<dbReference type="STRING" id="1121256.SAMN02746089_00766"/>
<keyword evidence="9" id="KW-1185">Reference proteome</keyword>
<name>A0A1M4W678_9THEO</name>
<dbReference type="Proteomes" id="UP000184088">
    <property type="component" value="Unassembled WGS sequence"/>
</dbReference>
<keyword evidence="5 7" id="KW-1133">Transmembrane helix</keyword>
<dbReference type="GO" id="GO:0005886">
    <property type="term" value="C:plasma membrane"/>
    <property type="evidence" value="ECO:0007669"/>
    <property type="project" value="UniProtKB-SubCell"/>
</dbReference>
<evidence type="ECO:0000256" key="2">
    <source>
        <dbReference type="ARBA" id="ARBA00005262"/>
    </source>
</evidence>
<dbReference type="PANTHER" id="PTHR43663:SF1">
    <property type="entry name" value="CHROMATE TRANSPORTER"/>
    <property type="match status" value="1"/>
</dbReference>
<evidence type="ECO:0000256" key="6">
    <source>
        <dbReference type="ARBA" id="ARBA00023136"/>
    </source>
</evidence>
<organism evidence="8 9">
    <name type="scientific">Caldanaerobius fijiensis DSM 17918</name>
    <dbReference type="NCBI Taxonomy" id="1121256"/>
    <lineage>
        <taxon>Bacteria</taxon>
        <taxon>Bacillati</taxon>
        <taxon>Bacillota</taxon>
        <taxon>Clostridia</taxon>
        <taxon>Thermoanaerobacterales</taxon>
        <taxon>Thermoanaerobacteraceae</taxon>
        <taxon>Caldanaerobius</taxon>
    </lineage>
</organism>
<dbReference type="PANTHER" id="PTHR43663">
    <property type="entry name" value="CHROMATE TRANSPORT PROTEIN-RELATED"/>
    <property type="match status" value="1"/>
</dbReference>
<comment type="similarity">
    <text evidence="2">Belongs to the chromate ion transporter (CHR) (TC 2.A.51) family.</text>
</comment>
<evidence type="ECO:0000256" key="5">
    <source>
        <dbReference type="ARBA" id="ARBA00022989"/>
    </source>
</evidence>
<sequence>MAVLIKILLSFIKIGAFSFGGGYAVLAVIQKEIVNVNHWLSNKDFIDVVAISQVTPGPIAINSATYVGYTIKGILGSTLATLGVVLPSFVIILIIARYFTRFSDKPAVKWMFKGIRPASIGLIAAAAVSVAEGSFIDVYSWLIFLLAFILTYKDFDPILLTIISGILGIIFYYQPLHALFRL</sequence>
<evidence type="ECO:0000256" key="1">
    <source>
        <dbReference type="ARBA" id="ARBA00004651"/>
    </source>
</evidence>
<feature type="transmembrane region" description="Helical" evidence="7">
    <location>
        <begin position="120"/>
        <end position="149"/>
    </location>
</feature>
<dbReference type="AlphaFoldDB" id="A0A1M4W678"/>
<gene>
    <name evidence="8" type="ORF">SAMN02746089_00766</name>
</gene>
<evidence type="ECO:0000313" key="8">
    <source>
        <dbReference type="EMBL" id="SHE76645.1"/>
    </source>
</evidence>
<dbReference type="InterPro" id="IPR052518">
    <property type="entry name" value="CHR_Transporter"/>
</dbReference>
<dbReference type="RefSeq" id="WP_073341890.1">
    <property type="nucleotide sequence ID" value="NZ_FQVH01000005.1"/>
</dbReference>
<dbReference type="OrthoDB" id="9788907at2"/>
<feature type="transmembrane region" description="Helical" evidence="7">
    <location>
        <begin position="74"/>
        <end position="99"/>
    </location>
</feature>
<dbReference type="EMBL" id="FQVH01000005">
    <property type="protein sequence ID" value="SHE76645.1"/>
    <property type="molecule type" value="Genomic_DNA"/>
</dbReference>
<feature type="transmembrane region" description="Helical" evidence="7">
    <location>
        <begin position="155"/>
        <end position="173"/>
    </location>
</feature>
<reference evidence="8 9" key="1">
    <citation type="submission" date="2016-11" db="EMBL/GenBank/DDBJ databases">
        <authorList>
            <person name="Jaros S."/>
            <person name="Januszkiewicz K."/>
            <person name="Wedrychowicz H."/>
        </authorList>
    </citation>
    <scope>NUCLEOTIDE SEQUENCE [LARGE SCALE GENOMIC DNA]</scope>
    <source>
        <strain evidence="8 9">DSM 17918</strain>
    </source>
</reference>
<evidence type="ECO:0000256" key="7">
    <source>
        <dbReference type="SAM" id="Phobius"/>
    </source>
</evidence>
<dbReference type="Pfam" id="PF02417">
    <property type="entry name" value="Chromate_transp"/>
    <property type="match status" value="1"/>
</dbReference>
<keyword evidence="4 7" id="KW-0812">Transmembrane</keyword>
<protein>
    <submittedName>
        <fullName evidence="8">Chromate transporter</fullName>
    </submittedName>
</protein>
<keyword evidence="6 7" id="KW-0472">Membrane</keyword>
<dbReference type="GO" id="GO:0015109">
    <property type="term" value="F:chromate transmembrane transporter activity"/>
    <property type="evidence" value="ECO:0007669"/>
    <property type="project" value="InterPro"/>
</dbReference>
<evidence type="ECO:0000256" key="3">
    <source>
        <dbReference type="ARBA" id="ARBA00022475"/>
    </source>
</evidence>
<keyword evidence="3" id="KW-1003">Cell membrane</keyword>
<evidence type="ECO:0000313" key="9">
    <source>
        <dbReference type="Proteomes" id="UP000184088"/>
    </source>
</evidence>
<feature type="transmembrane region" description="Helical" evidence="7">
    <location>
        <begin position="7"/>
        <end position="29"/>
    </location>
</feature>
<evidence type="ECO:0000256" key="4">
    <source>
        <dbReference type="ARBA" id="ARBA00022692"/>
    </source>
</evidence>
<accession>A0A1M4W678</accession>